<keyword evidence="3" id="KW-1185">Reference proteome</keyword>
<dbReference type="InterPro" id="IPR036761">
    <property type="entry name" value="TTHA0802/YceI-like_sf"/>
</dbReference>
<dbReference type="PANTHER" id="PTHR34406">
    <property type="entry name" value="PROTEIN YCEI"/>
    <property type="match status" value="1"/>
</dbReference>
<evidence type="ECO:0000313" key="2">
    <source>
        <dbReference type="EMBL" id="ABF42702.1"/>
    </source>
</evidence>
<dbReference type="AlphaFoldDB" id="Q1IK98"/>
<dbReference type="EMBL" id="CP000360">
    <property type="protein sequence ID" value="ABF42702.1"/>
    <property type="molecule type" value="Genomic_DNA"/>
</dbReference>
<dbReference type="SMART" id="SM00867">
    <property type="entry name" value="YceI"/>
    <property type="match status" value="1"/>
</dbReference>
<dbReference type="SUPFAM" id="SSF101874">
    <property type="entry name" value="YceI-like"/>
    <property type="match status" value="1"/>
</dbReference>
<evidence type="ECO:0000313" key="3">
    <source>
        <dbReference type="Proteomes" id="UP000002432"/>
    </source>
</evidence>
<feature type="domain" description="Lipid/polyisoprenoid-binding YceI-like" evidence="1">
    <location>
        <begin position="13"/>
        <end position="183"/>
    </location>
</feature>
<dbReference type="InterPro" id="IPR007372">
    <property type="entry name" value="Lipid/polyisoprenoid-bd_YceI"/>
</dbReference>
<dbReference type="HOGENOM" id="CLU_071003_3_0_0"/>
<evidence type="ECO:0000259" key="1">
    <source>
        <dbReference type="SMART" id="SM00867"/>
    </source>
</evidence>
<protein>
    <submittedName>
        <fullName evidence="2">YceI</fullName>
    </submittedName>
</protein>
<dbReference type="eggNOG" id="COG2353">
    <property type="taxonomic scope" value="Bacteria"/>
</dbReference>
<name>Q1IK98_KORVE</name>
<gene>
    <name evidence="2" type="ordered locus">Acid345_3701</name>
</gene>
<dbReference type="Proteomes" id="UP000002432">
    <property type="component" value="Chromosome"/>
</dbReference>
<dbReference type="Gene3D" id="2.40.128.110">
    <property type="entry name" value="Lipid/polyisoprenoid-binding, YceI-like"/>
    <property type="match status" value="1"/>
</dbReference>
<dbReference type="EnsemblBacteria" id="ABF42702">
    <property type="protein sequence ID" value="ABF42702"/>
    <property type="gene ID" value="Acid345_3701"/>
</dbReference>
<organism evidence="2 3">
    <name type="scientific">Koribacter versatilis (strain Ellin345)</name>
    <dbReference type="NCBI Taxonomy" id="204669"/>
    <lineage>
        <taxon>Bacteria</taxon>
        <taxon>Pseudomonadati</taxon>
        <taxon>Acidobacteriota</taxon>
        <taxon>Terriglobia</taxon>
        <taxon>Terriglobales</taxon>
        <taxon>Candidatus Korobacteraceae</taxon>
        <taxon>Candidatus Korobacter</taxon>
    </lineage>
</organism>
<dbReference type="RefSeq" id="WP_011524501.1">
    <property type="nucleotide sequence ID" value="NC_008009.1"/>
</dbReference>
<proteinExistence type="predicted"/>
<sequence>MSTVARTSTPTTTWNIDPIHSVIEFKVRHMMISTVRGQFTGVSGVVILDNVDVTQSQVNVTIEAASLDTRDAQRDAHLKSSDFFGVEEFPHLTFHSERIERAGSGVLNVFGDLTIRAISLPVVLMITGPTDPVRDLSGNTRIGISGATRINRKDFGLNWNAALDTGGVLVGEEVTIALDIELILASS</sequence>
<dbReference type="PANTHER" id="PTHR34406:SF1">
    <property type="entry name" value="PROTEIN YCEI"/>
    <property type="match status" value="1"/>
</dbReference>
<dbReference type="OrthoDB" id="9811006at2"/>
<dbReference type="Pfam" id="PF04264">
    <property type="entry name" value="YceI"/>
    <property type="match status" value="1"/>
</dbReference>
<dbReference type="KEGG" id="aba:Acid345_3701"/>
<accession>Q1IK98</accession>
<reference evidence="2 3" key="1">
    <citation type="journal article" date="2009" name="Appl. Environ. Microbiol.">
        <title>Three genomes from the phylum Acidobacteria provide insight into the lifestyles of these microorganisms in soils.</title>
        <authorList>
            <person name="Ward N.L."/>
            <person name="Challacombe J.F."/>
            <person name="Janssen P.H."/>
            <person name="Henrissat B."/>
            <person name="Coutinho P.M."/>
            <person name="Wu M."/>
            <person name="Xie G."/>
            <person name="Haft D.H."/>
            <person name="Sait M."/>
            <person name="Badger J."/>
            <person name="Barabote R.D."/>
            <person name="Bradley B."/>
            <person name="Brettin T.S."/>
            <person name="Brinkac L.M."/>
            <person name="Bruce D."/>
            <person name="Creasy T."/>
            <person name="Daugherty S.C."/>
            <person name="Davidsen T.M."/>
            <person name="DeBoy R.T."/>
            <person name="Detter J.C."/>
            <person name="Dodson R.J."/>
            <person name="Durkin A.S."/>
            <person name="Ganapathy A."/>
            <person name="Gwinn-Giglio M."/>
            <person name="Han C.S."/>
            <person name="Khouri H."/>
            <person name="Kiss H."/>
            <person name="Kothari S.P."/>
            <person name="Madupu R."/>
            <person name="Nelson K.E."/>
            <person name="Nelson W.C."/>
            <person name="Paulsen I."/>
            <person name="Penn K."/>
            <person name="Ren Q."/>
            <person name="Rosovitz M.J."/>
            <person name="Selengut J.D."/>
            <person name="Shrivastava S."/>
            <person name="Sullivan S.A."/>
            <person name="Tapia R."/>
            <person name="Thompson L.S."/>
            <person name="Watkins K.L."/>
            <person name="Yang Q."/>
            <person name="Yu C."/>
            <person name="Zafar N."/>
            <person name="Zhou L."/>
            <person name="Kuske C.R."/>
        </authorList>
    </citation>
    <scope>NUCLEOTIDE SEQUENCE [LARGE SCALE GENOMIC DNA]</scope>
    <source>
        <strain evidence="2 3">Ellin345</strain>
    </source>
</reference>